<dbReference type="RefSeq" id="WP_132828976.1">
    <property type="nucleotide sequence ID" value="NZ_SMFP01000005.1"/>
</dbReference>
<evidence type="ECO:0000313" key="2">
    <source>
        <dbReference type="Proteomes" id="UP000294662"/>
    </source>
</evidence>
<dbReference type="Proteomes" id="UP000294662">
    <property type="component" value="Unassembled WGS sequence"/>
</dbReference>
<keyword evidence="2" id="KW-1185">Reference proteome</keyword>
<evidence type="ECO:0000313" key="1">
    <source>
        <dbReference type="EMBL" id="TDE38494.1"/>
    </source>
</evidence>
<sequence length="66" mass="7487">MANKAGTACGFGADENYDNTFIKEKLGRISCCHQRRGTFSQIWRFFRGVKTMPERAYASLSFGGWD</sequence>
<comment type="caution">
    <text evidence="1">The sequence shown here is derived from an EMBL/GenBank/DDBJ whole genome shotgun (WGS) entry which is preliminary data.</text>
</comment>
<gene>
    <name evidence="1" type="ORF">E1B25_10285</name>
</gene>
<name>A0A4R5EUF1_9RHOB</name>
<proteinExistence type="predicted"/>
<protein>
    <submittedName>
        <fullName evidence="1">Uncharacterized protein</fullName>
    </submittedName>
</protein>
<reference evidence="1 2" key="1">
    <citation type="submission" date="2019-03" db="EMBL/GenBank/DDBJ databases">
        <authorList>
            <person name="Zhang S."/>
        </authorList>
    </citation>
    <scope>NUCLEOTIDE SEQUENCE [LARGE SCALE GENOMIC DNA]</scope>
    <source>
        <strain evidence="1 2">S4J41</strain>
    </source>
</reference>
<dbReference type="AlphaFoldDB" id="A0A4R5EUF1"/>
<accession>A0A4R5EUF1</accession>
<organism evidence="1 2">
    <name type="scientific">Antarcticimicrobium sediminis</name>
    <dbReference type="NCBI Taxonomy" id="2546227"/>
    <lineage>
        <taxon>Bacteria</taxon>
        <taxon>Pseudomonadati</taxon>
        <taxon>Pseudomonadota</taxon>
        <taxon>Alphaproteobacteria</taxon>
        <taxon>Rhodobacterales</taxon>
        <taxon>Paracoccaceae</taxon>
        <taxon>Antarcticimicrobium</taxon>
    </lineage>
</organism>
<dbReference type="EMBL" id="SMFP01000005">
    <property type="protein sequence ID" value="TDE38494.1"/>
    <property type="molecule type" value="Genomic_DNA"/>
</dbReference>